<feature type="domain" description="TF-B3" evidence="7">
    <location>
        <begin position="156"/>
        <end position="235"/>
    </location>
</feature>
<dbReference type="SMART" id="SM01019">
    <property type="entry name" value="B3"/>
    <property type="match status" value="1"/>
</dbReference>
<evidence type="ECO:0000256" key="3">
    <source>
        <dbReference type="ARBA" id="ARBA00023125"/>
    </source>
</evidence>
<dbReference type="SUPFAM" id="SSF101936">
    <property type="entry name" value="DNA-binding pseudobarrel domain"/>
    <property type="match status" value="2"/>
</dbReference>
<evidence type="ECO:0000256" key="2">
    <source>
        <dbReference type="ARBA" id="ARBA00023015"/>
    </source>
</evidence>
<dbReference type="InterPro" id="IPR050655">
    <property type="entry name" value="Plant_B3_domain"/>
</dbReference>
<sequence length="312" mass="35865">MSNPVILSLPNGSKSRVFWQNQDGCVWFCNGWKEFRKYSKLDVPHLLVFRYEGNSCFNVIIFGSALEIEYPLSRDATKEEVEEIDKGSDFSVKFGEERRKRPREEVQEEEEEKPNKQKKKRACSYYSDAIYEFKSNPSEHCKGYFKKKLIMFHKKIMPAKFAKPYLHKEGSATLFVGHGRTWEVETKVNSHEQLVFSSGWRKFLWDNKLKLGDVCAFELLDSEPFLFKVTIYPLEENSNTLLFKGRKGVSDVPSSSLKTHVAPKARSSKPKDDIFIFIKSGVPVDVSILLGCALVGREICPSLCYVLGLVYP</sequence>
<evidence type="ECO:0000313" key="9">
    <source>
        <dbReference type="Proteomes" id="UP001374584"/>
    </source>
</evidence>
<dbReference type="InterPro" id="IPR003340">
    <property type="entry name" value="B3_DNA-bd"/>
</dbReference>
<protein>
    <recommendedName>
        <fullName evidence="7">TF-B3 domain-containing protein</fullName>
    </recommendedName>
</protein>
<evidence type="ECO:0000256" key="6">
    <source>
        <dbReference type="SAM" id="MobiDB-lite"/>
    </source>
</evidence>
<keyword evidence="2" id="KW-0805">Transcription regulation</keyword>
<evidence type="ECO:0000256" key="5">
    <source>
        <dbReference type="ARBA" id="ARBA00023242"/>
    </source>
</evidence>
<organism evidence="8 9">
    <name type="scientific">Phaseolus coccineus</name>
    <name type="common">Scarlet runner bean</name>
    <name type="synonym">Phaseolus multiflorus</name>
    <dbReference type="NCBI Taxonomy" id="3886"/>
    <lineage>
        <taxon>Eukaryota</taxon>
        <taxon>Viridiplantae</taxon>
        <taxon>Streptophyta</taxon>
        <taxon>Embryophyta</taxon>
        <taxon>Tracheophyta</taxon>
        <taxon>Spermatophyta</taxon>
        <taxon>Magnoliopsida</taxon>
        <taxon>eudicotyledons</taxon>
        <taxon>Gunneridae</taxon>
        <taxon>Pentapetalae</taxon>
        <taxon>rosids</taxon>
        <taxon>fabids</taxon>
        <taxon>Fabales</taxon>
        <taxon>Fabaceae</taxon>
        <taxon>Papilionoideae</taxon>
        <taxon>50 kb inversion clade</taxon>
        <taxon>NPAAA clade</taxon>
        <taxon>indigoferoid/millettioid clade</taxon>
        <taxon>Phaseoleae</taxon>
        <taxon>Phaseolus</taxon>
    </lineage>
</organism>
<keyword evidence="4" id="KW-0804">Transcription</keyword>
<keyword evidence="5" id="KW-0539">Nucleus</keyword>
<comment type="caution">
    <text evidence="8">The sequence shown here is derived from an EMBL/GenBank/DDBJ whole genome shotgun (WGS) entry which is preliminary data.</text>
</comment>
<dbReference type="CDD" id="cd10017">
    <property type="entry name" value="B3_DNA"/>
    <property type="match status" value="1"/>
</dbReference>
<gene>
    <name evidence="8" type="ORF">VNO80_23813</name>
</gene>
<feature type="region of interest" description="Disordered" evidence="6">
    <location>
        <begin position="95"/>
        <end position="115"/>
    </location>
</feature>
<evidence type="ECO:0000256" key="1">
    <source>
        <dbReference type="ARBA" id="ARBA00004123"/>
    </source>
</evidence>
<dbReference type="PROSITE" id="PS50863">
    <property type="entry name" value="B3"/>
    <property type="match status" value="2"/>
</dbReference>
<dbReference type="GO" id="GO:0003677">
    <property type="term" value="F:DNA binding"/>
    <property type="evidence" value="ECO:0007669"/>
    <property type="project" value="UniProtKB-KW"/>
</dbReference>
<dbReference type="InterPro" id="IPR015300">
    <property type="entry name" value="DNA-bd_pseudobarrel_sf"/>
</dbReference>
<feature type="compositionally biased region" description="Basic and acidic residues" evidence="6">
    <location>
        <begin position="95"/>
        <end position="105"/>
    </location>
</feature>
<dbReference type="Gene3D" id="2.40.330.10">
    <property type="entry name" value="DNA-binding pseudobarrel domain"/>
    <property type="match status" value="2"/>
</dbReference>
<reference evidence="8 9" key="1">
    <citation type="submission" date="2024-01" db="EMBL/GenBank/DDBJ databases">
        <title>The genomes of 5 underutilized Papilionoideae crops provide insights into root nodulation and disease resistanc.</title>
        <authorList>
            <person name="Jiang F."/>
        </authorList>
    </citation>
    <scope>NUCLEOTIDE SEQUENCE [LARGE SCALE GENOMIC DNA]</scope>
    <source>
        <strain evidence="8">JINMINGXINNONG_FW02</strain>
        <tissue evidence="8">Leaves</tissue>
    </source>
</reference>
<dbReference type="EMBL" id="JAYMYR010000008">
    <property type="protein sequence ID" value="KAK7348997.1"/>
    <property type="molecule type" value="Genomic_DNA"/>
</dbReference>
<dbReference type="Proteomes" id="UP001374584">
    <property type="component" value="Unassembled WGS sequence"/>
</dbReference>
<name>A0AAN9MBP6_PHACN</name>
<evidence type="ECO:0000259" key="7">
    <source>
        <dbReference type="PROSITE" id="PS50863"/>
    </source>
</evidence>
<feature type="domain" description="TF-B3" evidence="7">
    <location>
        <begin position="1"/>
        <end position="65"/>
    </location>
</feature>
<dbReference type="PANTHER" id="PTHR31920">
    <property type="entry name" value="B3 DOMAIN-CONTAINING"/>
    <property type="match status" value="1"/>
</dbReference>
<keyword evidence="3" id="KW-0238">DNA-binding</keyword>
<dbReference type="Pfam" id="PF02362">
    <property type="entry name" value="B3"/>
    <property type="match status" value="1"/>
</dbReference>
<dbReference type="PANTHER" id="PTHR31920:SF108">
    <property type="entry name" value="B3 DOMAIN-CONTAINING TRANSCRIPTION FACTOR VRN1-LIKE"/>
    <property type="match status" value="1"/>
</dbReference>
<accession>A0AAN9MBP6</accession>
<proteinExistence type="predicted"/>
<dbReference type="GO" id="GO:0005634">
    <property type="term" value="C:nucleus"/>
    <property type="evidence" value="ECO:0007669"/>
    <property type="project" value="UniProtKB-SubCell"/>
</dbReference>
<keyword evidence="9" id="KW-1185">Reference proteome</keyword>
<comment type="subcellular location">
    <subcellularLocation>
        <location evidence="1">Nucleus</location>
    </subcellularLocation>
</comment>
<dbReference type="AlphaFoldDB" id="A0AAN9MBP6"/>
<evidence type="ECO:0000313" key="8">
    <source>
        <dbReference type="EMBL" id="KAK7348997.1"/>
    </source>
</evidence>
<evidence type="ECO:0000256" key="4">
    <source>
        <dbReference type="ARBA" id="ARBA00023163"/>
    </source>
</evidence>